<dbReference type="GO" id="GO:0008654">
    <property type="term" value="P:phospholipid biosynthetic process"/>
    <property type="evidence" value="ECO:0007669"/>
    <property type="project" value="UniProtKB-KW"/>
</dbReference>
<evidence type="ECO:0000256" key="5">
    <source>
        <dbReference type="ARBA" id="ARBA00017171"/>
    </source>
</evidence>
<comment type="similarity">
    <text evidence="3 15">Belongs to the CDP-alcohol phosphatidyltransferase class-I family.</text>
</comment>
<dbReference type="InterPro" id="IPR000462">
    <property type="entry name" value="CDP-OH_P_trans"/>
</dbReference>
<evidence type="ECO:0000256" key="2">
    <source>
        <dbReference type="ARBA" id="ARBA00004127"/>
    </source>
</evidence>
<dbReference type="EC" id="2.7.8.8" evidence="4"/>
<dbReference type="Gene3D" id="1.20.120.1760">
    <property type="match status" value="1"/>
</dbReference>
<dbReference type="PANTHER" id="PTHR14269">
    <property type="entry name" value="CDP-DIACYLGLYCEROL--GLYCEROL-3-PHOSPHATE 3-PHOSPHATIDYLTRANSFERASE-RELATED"/>
    <property type="match status" value="1"/>
</dbReference>
<dbReference type="Pfam" id="PF01066">
    <property type="entry name" value="CDP-OH_P_transf"/>
    <property type="match status" value="1"/>
</dbReference>
<gene>
    <name evidence="17" type="ORF">SAMN06269250_5822</name>
</gene>
<feature type="transmembrane region" description="Helical" evidence="16">
    <location>
        <begin position="215"/>
        <end position="243"/>
    </location>
</feature>
<evidence type="ECO:0000256" key="16">
    <source>
        <dbReference type="SAM" id="Phobius"/>
    </source>
</evidence>
<evidence type="ECO:0000256" key="10">
    <source>
        <dbReference type="ARBA" id="ARBA00023098"/>
    </source>
</evidence>
<evidence type="ECO:0000256" key="15">
    <source>
        <dbReference type="RuleBase" id="RU003750"/>
    </source>
</evidence>
<evidence type="ECO:0000256" key="13">
    <source>
        <dbReference type="ARBA" id="ARBA00023264"/>
    </source>
</evidence>
<comment type="catalytic activity">
    <reaction evidence="1">
        <text>a CDP-1,2-diacyl-sn-glycerol + L-serine = a 1,2-diacyl-sn-glycero-3-phospho-L-serine + CMP + H(+)</text>
        <dbReference type="Rhea" id="RHEA:16913"/>
        <dbReference type="ChEBI" id="CHEBI:15378"/>
        <dbReference type="ChEBI" id="CHEBI:33384"/>
        <dbReference type="ChEBI" id="CHEBI:57262"/>
        <dbReference type="ChEBI" id="CHEBI:58332"/>
        <dbReference type="ChEBI" id="CHEBI:60377"/>
        <dbReference type="EC" id="2.7.8.8"/>
    </reaction>
</comment>
<dbReference type="GO" id="GO:0003882">
    <property type="term" value="F:CDP-diacylglycerol-serine O-phosphatidyltransferase activity"/>
    <property type="evidence" value="ECO:0007669"/>
    <property type="project" value="UniProtKB-EC"/>
</dbReference>
<evidence type="ECO:0000313" key="18">
    <source>
        <dbReference type="Proteomes" id="UP000219452"/>
    </source>
</evidence>
<evidence type="ECO:0000256" key="8">
    <source>
        <dbReference type="ARBA" id="ARBA00022692"/>
    </source>
</evidence>
<keyword evidence="8 16" id="KW-0812">Transmembrane</keyword>
<evidence type="ECO:0000256" key="3">
    <source>
        <dbReference type="ARBA" id="ARBA00010441"/>
    </source>
</evidence>
<dbReference type="PANTHER" id="PTHR14269:SF61">
    <property type="entry name" value="CDP-DIACYLGLYCEROL--SERINE O-PHOSPHATIDYLTRANSFERASE"/>
    <property type="match status" value="1"/>
</dbReference>
<keyword evidence="9 16" id="KW-1133">Transmembrane helix</keyword>
<accession>A0A286GPR7</accession>
<feature type="transmembrane region" description="Helical" evidence="16">
    <location>
        <begin position="147"/>
        <end position="165"/>
    </location>
</feature>
<protein>
    <recommendedName>
        <fullName evidence="5">CDP-diacylglycerol--serine O-phosphatidyltransferase</fullName>
        <ecNumber evidence="4">2.7.8.8</ecNumber>
    </recommendedName>
    <alternativeName>
        <fullName evidence="14">Phosphatidylserine synthase</fullName>
    </alternativeName>
</protein>
<dbReference type="InterPro" id="IPR048254">
    <property type="entry name" value="CDP_ALCOHOL_P_TRANSF_CS"/>
</dbReference>
<dbReference type="GO" id="GO:0012505">
    <property type="term" value="C:endomembrane system"/>
    <property type="evidence" value="ECO:0007669"/>
    <property type="project" value="UniProtKB-SubCell"/>
</dbReference>
<dbReference type="Proteomes" id="UP000219452">
    <property type="component" value="Unassembled WGS sequence"/>
</dbReference>
<dbReference type="GO" id="GO:0016020">
    <property type="term" value="C:membrane"/>
    <property type="evidence" value="ECO:0007669"/>
    <property type="project" value="InterPro"/>
</dbReference>
<keyword evidence="18" id="KW-1185">Reference proteome</keyword>
<keyword evidence="13" id="KW-1208">Phospholipid metabolism</keyword>
<evidence type="ECO:0000256" key="9">
    <source>
        <dbReference type="ARBA" id="ARBA00022989"/>
    </source>
</evidence>
<dbReference type="InterPro" id="IPR004533">
    <property type="entry name" value="CDP-diaglyc--ser_O-PTrfase"/>
</dbReference>
<keyword evidence="6" id="KW-0444">Lipid biosynthesis</keyword>
<organism evidence="17 18">
    <name type="scientific">Spirosoma fluviale</name>
    <dbReference type="NCBI Taxonomy" id="1597977"/>
    <lineage>
        <taxon>Bacteria</taxon>
        <taxon>Pseudomonadati</taxon>
        <taxon>Bacteroidota</taxon>
        <taxon>Cytophagia</taxon>
        <taxon>Cytophagales</taxon>
        <taxon>Cytophagaceae</taxon>
        <taxon>Spirosoma</taxon>
    </lineage>
</organism>
<evidence type="ECO:0000256" key="7">
    <source>
        <dbReference type="ARBA" id="ARBA00022679"/>
    </source>
</evidence>
<keyword evidence="10" id="KW-0443">Lipid metabolism</keyword>
<keyword evidence="7 15" id="KW-0808">Transferase</keyword>
<comment type="subcellular location">
    <subcellularLocation>
        <location evidence="2">Endomembrane system</location>
        <topology evidence="2">Multi-pass membrane protein</topology>
    </subcellularLocation>
</comment>
<evidence type="ECO:0000256" key="1">
    <source>
        <dbReference type="ARBA" id="ARBA00000287"/>
    </source>
</evidence>
<feature type="transmembrane region" description="Helical" evidence="16">
    <location>
        <begin position="180"/>
        <end position="203"/>
    </location>
</feature>
<evidence type="ECO:0000256" key="6">
    <source>
        <dbReference type="ARBA" id="ARBA00022516"/>
    </source>
</evidence>
<evidence type="ECO:0000256" key="14">
    <source>
        <dbReference type="ARBA" id="ARBA00032361"/>
    </source>
</evidence>
<evidence type="ECO:0000256" key="12">
    <source>
        <dbReference type="ARBA" id="ARBA00023209"/>
    </source>
</evidence>
<dbReference type="InterPro" id="IPR043130">
    <property type="entry name" value="CDP-OH_PTrfase_TM_dom"/>
</dbReference>
<reference evidence="18" key="1">
    <citation type="submission" date="2017-09" db="EMBL/GenBank/DDBJ databases">
        <authorList>
            <person name="Varghese N."/>
            <person name="Submissions S."/>
        </authorList>
    </citation>
    <scope>NUCLEOTIDE SEQUENCE [LARGE SCALE GENOMIC DNA]</scope>
    <source>
        <strain evidence="18">DSM 29961</strain>
    </source>
</reference>
<dbReference type="EMBL" id="OCNH01000007">
    <property type="protein sequence ID" value="SOD97523.1"/>
    <property type="molecule type" value="Genomic_DNA"/>
</dbReference>
<dbReference type="PROSITE" id="PS00379">
    <property type="entry name" value="CDP_ALCOHOL_P_TRANSF"/>
    <property type="match status" value="1"/>
</dbReference>
<evidence type="ECO:0000313" key="17">
    <source>
        <dbReference type="EMBL" id="SOD97523.1"/>
    </source>
</evidence>
<sequence length="253" mass="27780">MSRPSFLVIPTGPGGLTGRKLVITYMKLIKHLPNAMTCGNLLCGCIGMVMALRGHLDTAAWLIGLAAILDFGDGFVARMVNVSGPFGKELDSLADVVTFGALPAMIVFQLCWFQNLGAISYGAFLIAVLSALRLANFNIDTRQSESFIGLPVPANAMLIGAFPLMERYQPQFDAIWKNDIALGMMIAFSFMLVSELPLFALKFKTFGWADNRIKFSFLIASVLLLLFLQFAAIPLIILLYILVSLFSNERKNK</sequence>
<dbReference type="AlphaFoldDB" id="A0A286GPR7"/>
<dbReference type="NCBIfam" id="TIGR00473">
    <property type="entry name" value="pssA"/>
    <property type="match status" value="1"/>
</dbReference>
<dbReference type="InterPro" id="IPR050324">
    <property type="entry name" value="CDP-alcohol_PTase-I"/>
</dbReference>
<keyword evidence="11 16" id="KW-0472">Membrane</keyword>
<keyword evidence="12" id="KW-0594">Phospholipid biosynthesis</keyword>
<proteinExistence type="inferred from homology"/>
<feature type="transmembrane region" description="Helical" evidence="16">
    <location>
        <begin position="118"/>
        <end position="135"/>
    </location>
</feature>
<name>A0A286GPR7_9BACT</name>
<evidence type="ECO:0000256" key="4">
    <source>
        <dbReference type="ARBA" id="ARBA00013174"/>
    </source>
</evidence>
<evidence type="ECO:0000256" key="11">
    <source>
        <dbReference type="ARBA" id="ARBA00023136"/>
    </source>
</evidence>